<dbReference type="InterPro" id="IPR001781">
    <property type="entry name" value="Znf_LIM"/>
</dbReference>
<dbReference type="PANTHER" id="PTHR24216:SF11">
    <property type="entry name" value="PAXILLIN"/>
    <property type="match status" value="1"/>
</dbReference>
<dbReference type="CDD" id="cd09339">
    <property type="entry name" value="LIM4_Paxillin_like"/>
    <property type="match status" value="1"/>
</dbReference>
<dbReference type="PANTHER" id="PTHR24216">
    <property type="entry name" value="PAXILLIN-RELATED"/>
    <property type="match status" value="1"/>
</dbReference>
<evidence type="ECO:0000313" key="8">
    <source>
        <dbReference type="Proteomes" id="UP001166093"/>
    </source>
</evidence>
<proteinExistence type="predicted"/>
<dbReference type="PROSITE" id="PS00478">
    <property type="entry name" value="LIM_DOMAIN_1"/>
    <property type="match status" value="1"/>
</dbReference>
<evidence type="ECO:0000313" key="7">
    <source>
        <dbReference type="EMBL" id="MBN3275857.1"/>
    </source>
</evidence>
<sequence>MPPSLPGKTGSSIDALLGDLSSDMEKMGVRTSAKGQCASCGKCIVGKDCLSPFSDGCFYEIDSRPLCPLHYHARKGLLCGGCRAPISGRCVSAMGKRFHPEHFVCAFCLKQLNQGVFKEQNEKPYCTGCHEKLFV</sequence>
<feature type="non-terminal residue" evidence="7">
    <location>
        <position position="1"/>
    </location>
</feature>
<keyword evidence="4 5" id="KW-0440">LIM domain</keyword>
<dbReference type="Gene3D" id="2.10.110.10">
    <property type="entry name" value="Cysteine Rich Protein"/>
    <property type="match status" value="1"/>
</dbReference>
<dbReference type="Pfam" id="PF00412">
    <property type="entry name" value="LIM"/>
    <property type="match status" value="1"/>
</dbReference>
<dbReference type="Proteomes" id="UP001166093">
    <property type="component" value="Unassembled WGS sequence"/>
</dbReference>
<evidence type="ECO:0000256" key="5">
    <source>
        <dbReference type="PROSITE-ProRule" id="PRU00125"/>
    </source>
</evidence>
<organism evidence="7 8">
    <name type="scientific">Polyodon spathula</name>
    <name type="common">North American paddlefish</name>
    <name type="synonym">Squalus spathula</name>
    <dbReference type="NCBI Taxonomy" id="7913"/>
    <lineage>
        <taxon>Eukaryota</taxon>
        <taxon>Metazoa</taxon>
        <taxon>Chordata</taxon>
        <taxon>Craniata</taxon>
        <taxon>Vertebrata</taxon>
        <taxon>Euteleostomi</taxon>
        <taxon>Actinopterygii</taxon>
        <taxon>Chondrostei</taxon>
        <taxon>Acipenseriformes</taxon>
        <taxon>Polyodontidae</taxon>
        <taxon>Polyodon</taxon>
    </lineage>
</organism>
<protein>
    <submittedName>
        <fullName evidence="7">PAXI protein</fullName>
    </submittedName>
</protein>
<evidence type="ECO:0000256" key="3">
    <source>
        <dbReference type="ARBA" id="ARBA00022833"/>
    </source>
</evidence>
<feature type="domain" description="LIM zinc-binding" evidence="6">
    <location>
        <begin position="77"/>
        <end position="135"/>
    </location>
</feature>
<evidence type="ECO:0000256" key="1">
    <source>
        <dbReference type="ARBA" id="ARBA00004246"/>
    </source>
</evidence>
<comment type="subcellular location">
    <subcellularLocation>
        <location evidence="1">Cell junction</location>
        <location evidence="1">Focal adhesion</location>
    </subcellularLocation>
</comment>
<evidence type="ECO:0000259" key="6">
    <source>
        <dbReference type="PROSITE" id="PS50023"/>
    </source>
</evidence>
<gene>
    <name evidence="7" type="primary">Pxn_0</name>
    <name evidence="7" type="ORF">GTO93_0018909</name>
</gene>
<accession>A0ABS2XPI0</accession>
<dbReference type="EMBL" id="JAAWVQ010054476">
    <property type="protein sequence ID" value="MBN3275857.1"/>
    <property type="molecule type" value="Genomic_DNA"/>
</dbReference>
<keyword evidence="3 5" id="KW-0862">Zinc</keyword>
<evidence type="ECO:0000256" key="2">
    <source>
        <dbReference type="ARBA" id="ARBA00022723"/>
    </source>
</evidence>
<feature type="non-terminal residue" evidence="7">
    <location>
        <position position="135"/>
    </location>
</feature>
<keyword evidence="2 5" id="KW-0479">Metal-binding</keyword>
<dbReference type="PROSITE" id="PS50023">
    <property type="entry name" value="LIM_DOMAIN_2"/>
    <property type="match status" value="1"/>
</dbReference>
<dbReference type="SMART" id="SM00132">
    <property type="entry name" value="LIM"/>
    <property type="match status" value="1"/>
</dbReference>
<comment type="caution">
    <text evidence="7">The sequence shown here is derived from an EMBL/GenBank/DDBJ whole genome shotgun (WGS) entry which is preliminary data.</text>
</comment>
<keyword evidence="8" id="KW-1185">Reference proteome</keyword>
<reference evidence="7" key="1">
    <citation type="journal article" date="2021" name="Cell">
        <title>Tracing the genetic footprints of vertebrate landing in non-teleost ray-finned fishes.</title>
        <authorList>
            <person name="Bi X."/>
            <person name="Wang K."/>
            <person name="Yang L."/>
            <person name="Pan H."/>
            <person name="Jiang H."/>
            <person name="Wei Q."/>
            <person name="Fang M."/>
            <person name="Yu H."/>
            <person name="Zhu C."/>
            <person name="Cai Y."/>
            <person name="He Y."/>
            <person name="Gan X."/>
            <person name="Zeng H."/>
            <person name="Yu D."/>
            <person name="Zhu Y."/>
            <person name="Jiang H."/>
            <person name="Qiu Q."/>
            <person name="Yang H."/>
            <person name="Zhang Y.E."/>
            <person name="Wang W."/>
            <person name="Zhu M."/>
            <person name="He S."/>
            <person name="Zhang G."/>
        </authorList>
    </citation>
    <scope>NUCLEOTIDE SEQUENCE</scope>
    <source>
        <strain evidence="7">Pddl_001</strain>
    </source>
</reference>
<dbReference type="SUPFAM" id="SSF57716">
    <property type="entry name" value="Glucocorticoid receptor-like (DNA-binding domain)"/>
    <property type="match status" value="2"/>
</dbReference>
<evidence type="ECO:0000256" key="4">
    <source>
        <dbReference type="ARBA" id="ARBA00023038"/>
    </source>
</evidence>
<name>A0ABS2XPI0_POLSP</name>